<evidence type="ECO:0000313" key="2">
    <source>
        <dbReference type="EMBL" id="KAK0066943.1"/>
    </source>
</evidence>
<evidence type="ECO:0000256" key="1">
    <source>
        <dbReference type="SAM" id="MobiDB-lite"/>
    </source>
</evidence>
<feature type="region of interest" description="Disordered" evidence="1">
    <location>
        <begin position="24"/>
        <end position="61"/>
    </location>
</feature>
<gene>
    <name evidence="2" type="ORF">Bpfe_003678</name>
</gene>
<organism evidence="2 3">
    <name type="scientific">Biomphalaria pfeifferi</name>
    <name type="common">Bloodfluke planorb</name>
    <name type="synonym">Freshwater snail</name>
    <dbReference type="NCBI Taxonomy" id="112525"/>
    <lineage>
        <taxon>Eukaryota</taxon>
        <taxon>Metazoa</taxon>
        <taxon>Spiralia</taxon>
        <taxon>Lophotrochozoa</taxon>
        <taxon>Mollusca</taxon>
        <taxon>Gastropoda</taxon>
        <taxon>Heterobranchia</taxon>
        <taxon>Euthyneura</taxon>
        <taxon>Panpulmonata</taxon>
        <taxon>Hygrophila</taxon>
        <taxon>Lymnaeoidea</taxon>
        <taxon>Planorbidae</taxon>
        <taxon>Biomphalaria</taxon>
    </lineage>
</organism>
<keyword evidence="3" id="KW-1185">Reference proteome</keyword>
<reference evidence="2" key="2">
    <citation type="submission" date="2023-04" db="EMBL/GenBank/DDBJ databases">
        <authorList>
            <person name="Bu L."/>
            <person name="Lu L."/>
            <person name="Laidemitt M.R."/>
            <person name="Zhang S.M."/>
            <person name="Mutuku M."/>
            <person name="Mkoji G."/>
            <person name="Steinauer M."/>
            <person name="Loker E.S."/>
        </authorList>
    </citation>
    <scope>NUCLEOTIDE SEQUENCE</scope>
    <source>
        <strain evidence="2">KasaAsao</strain>
        <tissue evidence="2">Whole Snail</tissue>
    </source>
</reference>
<proteinExistence type="predicted"/>
<dbReference type="Proteomes" id="UP001233172">
    <property type="component" value="Unassembled WGS sequence"/>
</dbReference>
<sequence length="124" mass="14630">KRKQQKQEEVDAIKTGTVKHYDETYSFGSGHINESVEEEDHYDKCEDTRYETSLARDEKRQDPNLQYLLDTEYITPIEVEQILNSITKRESILKMQNSSTQKNLVNELVERSEQLVYSNHMETV</sequence>
<feature type="compositionally biased region" description="Basic and acidic residues" evidence="1">
    <location>
        <begin position="41"/>
        <end position="61"/>
    </location>
</feature>
<name>A0AAD8C6D4_BIOPF</name>
<reference evidence="2" key="1">
    <citation type="journal article" date="2023" name="PLoS Negl. Trop. Dis.">
        <title>A genome sequence for Biomphalaria pfeifferi, the major vector snail for the human-infecting parasite Schistosoma mansoni.</title>
        <authorList>
            <person name="Bu L."/>
            <person name="Lu L."/>
            <person name="Laidemitt M.R."/>
            <person name="Zhang S.M."/>
            <person name="Mutuku M."/>
            <person name="Mkoji G."/>
            <person name="Steinauer M."/>
            <person name="Loker E.S."/>
        </authorList>
    </citation>
    <scope>NUCLEOTIDE SEQUENCE</scope>
    <source>
        <strain evidence="2">KasaAsao</strain>
    </source>
</reference>
<comment type="caution">
    <text evidence="2">The sequence shown here is derived from an EMBL/GenBank/DDBJ whole genome shotgun (WGS) entry which is preliminary data.</text>
</comment>
<feature type="non-terminal residue" evidence="2">
    <location>
        <position position="1"/>
    </location>
</feature>
<dbReference type="EMBL" id="JASAOG010000009">
    <property type="protein sequence ID" value="KAK0066943.1"/>
    <property type="molecule type" value="Genomic_DNA"/>
</dbReference>
<evidence type="ECO:0000313" key="3">
    <source>
        <dbReference type="Proteomes" id="UP001233172"/>
    </source>
</evidence>
<dbReference type="AlphaFoldDB" id="A0AAD8C6D4"/>
<accession>A0AAD8C6D4</accession>
<protein>
    <submittedName>
        <fullName evidence="2">Uncharacterized protein</fullName>
    </submittedName>
</protein>